<dbReference type="EMBL" id="OX459943">
    <property type="protein sequence ID" value="CAI9178209.1"/>
    <property type="molecule type" value="Genomic_DNA"/>
</dbReference>
<organism evidence="2 3">
    <name type="scientific">Rangifer tarandus platyrhynchus</name>
    <name type="common">Svalbard reindeer</name>
    <dbReference type="NCBI Taxonomy" id="3082113"/>
    <lineage>
        <taxon>Eukaryota</taxon>
        <taxon>Metazoa</taxon>
        <taxon>Chordata</taxon>
        <taxon>Craniata</taxon>
        <taxon>Vertebrata</taxon>
        <taxon>Euteleostomi</taxon>
        <taxon>Mammalia</taxon>
        <taxon>Eutheria</taxon>
        <taxon>Laurasiatheria</taxon>
        <taxon>Artiodactyla</taxon>
        <taxon>Ruminantia</taxon>
        <taxon>Pecora</taxon>
        <taxon>Cervidae</taxon>
        <taxon>Odocoileinae</taxon>
        <taxon>Rangifer</taxon>
    </lineage>
</organism>
<keyword evidence="3" id="KW-1185">Reference proteome</keyword>
<evidence type="ECO:0000256" key="1">
    <source>
        <dbReference type="SAM" id="MobiDB-lite"/>
    </source>
</evidence>
<name>A0ABN8ZWS0_RANTA</name>
<evidence type="ECO:0000313" key="2">
    <source>
        <dbReference type="EMBL" id="CAI9178209.1"/>
    </source>
</evidence>
<feature type="region of interest" description="Disordered" evidence="1">
    <location>
        <begin position="79"/>
        <end position="103"/>
    </location>
</feature>
<proteinExistence type="predicted"/>
<evidence type="ECO:0000313" key="3">
    <source>
        <dbReference type="Proteomes" id="UP001176941"/>
    </source>
</evidence>
<sequence>MGTGFPLPLCLAWDPRVIPGSDLRVFGAYGIRSSSLSSFHPPLLPELQTAGSSLPIQVFPLFSGPLLSCDLAETSYLPRHPPIPSVPFKPRTPKPRPSLSRSRPPRHLLLVFPFLPRPWKLLPRLMISGRFPQ</sequence>
<reference evidence="2" key="1">
    <citation type="submission" date="2023-04" db="EMBL/GenBank/DDBJ databases">
        <authorList>
            <consortium name="ELIXIR-Norway"/>
        </authorList>
    </citation>
    <scope>NUCLEOTIDE SEQUENCE [LARGE SCALE GENOMIC DNA]</scope>
</reference>
<dbReference type="Proteomes" id="UP001176941">
    <property type="component" value="Chromosome 7"/>
</dbReference>
<gene>
    <name evidence="2" type="ORF">MRATA1EN1_LOCUS27171</name>
</gene>
<accession>A0ABN8ZWS0</accession>
<protein>
    <submittedName>
        <fullName evidence="2">Uncharacterized protein</fullName>
    </submittedName>
</protein>